<keyword evidence="11" id="KW-1185">Reference proteome</keyword>
<evidence type="ECO:0000313" key="9">
    <source>
        <dbReference type="EMBL" id="KKM45723.1"/>
    </source>
</evidence>
<accession>A0A0C5BQI5</accession>
<evidence type="ECO:0000256" key="2">
    <source>
        <dbReference type="ARBA" id="ARBA00009045"/>
    </source>
</evidence>
<keyword evidence="6 7" id="KW-0472">Membrane</keyword>
<proteinExistence type="inferred from homology"/>
<dbReference type="STRING" id="145458.APU90_05615"/>
<evidence type="ECO:0000313" key="10">
    <source>
        <dbReference type="EMBL" id="PPI17168.1"/>
    </source>
</evidence>
<evidence type="ECO:0000313" key="11">
    <source>
        <dbReference type="Proteomes" id="UP000052979"/>
    </source>
</evidence>
<dbReference type="OrthoDB" id="9807874at2"/>
<feature type="domain" description="Peptidase S54 rhomboid" evidence="8">
    <location>
        <begin position="120"/>
        <end position="257"/>
    </location>
</feature>
<dbReference type="AlphaFoldDB" id="A0A0C5BQI5"/>
<dbReference type="Gene3D" id="1.20.1540.10">
    <property type="entry name" value="Rhomboid-like"/>
    <property type="match status" value="1"/>
</dbReference>
<dbReference type="SUPFAM" id="SSF144091">
    <property type="entry name" value="Rhomboid-like"/>
    <property type="match status" value="1"/>
</dbReference>
<dbReference type="EMBL" id="LBFI01000032">
    <property type="protein sequence ID" value="KKM45723.1"/>
    <property type="molecule type" value="Genomic_DNA"/>
</dbReference>
<dbReference type="Pfam" id="PF01694">
    <property type="entry name" value="Rhomboid"/>
    <property type="match status" value="1"/>
</dbReference>
<keyword evidence="4" id="KW-0378">Hydrolase</keyword>
<comment type="similarity">
    <text evidence="2">Belongs to the peptidase S54 family.</text>
</comment>
<dbReference type="Proteomes" id="UP000237966">
    <property type="component" value="Unassembled WGS sequence"/>
</dbReference>
<reference evidence="9 11" key="1">
    <citation type="submission" date="2015-04" db="EMBL/GenBank/DDBJ databases">
        <title>Draft genome sequence of Rathayibacter toxicus strain FH-142 (AKA 70134 or CS 32), a Western Australian isolate.</title>
        <authorList>
            <consortium name="Consortium for Microbial Forensics and Genomics (microFORGE)"/>
            <person name="Knight B.M."/>
            <person name="Roberts D.P."/>
            <person name="Lin D."/>
            <person name="Hari K."/>
            <person name="Fletcher J."/>
            <person name="Melcher U."/>
            <person name="Blagden T."/>
            <person name="Luster D.G."/>
            <person name="Sechler A.J."/>
            <person name="Schneider W.L."/>
            <person name="Winegar R.A."/>
        </authorList>
    </citation>
    <scope>NUCLEOTIDE SEQUENCE [LARGE SCALE GENOMIC DNA]</scope>
    <source>
        <strain evidence="9 11">FH142</strain>
    </source>
</reference>
<dbReference type="Proteomes" id="UP000052979">
    <property type="component" value="Unassembled WGS sequence"/>
</dbReference>
<evidence type="ECO:0000259" key="8">
    <source>
        <dbReference type="Pfam" id="PF01694"/>
    </source>
</evidence>
<keyword evidence="5 7" id="KW-1133">Transmembrane helix</keyword>
<dbReference type="PATRIC" id="fig|145458.7.peg.206"/>
<feature type="transmembrane region" description="Helical" evidence="7">
    <location>
        <begin position="128"/>
        <end position="154"/>
    </location>
</feature>
<dbReference type="InterPro" id="IPR022764">
    <property type="entry name" value="Peptidase_S54_rhomboid_dom"/>
</dbReference>
<evidence type="ECO:0000256" key="1">
    <source>
        <dbReference type="ARBA" id="ARBA00004141"/>
    </source>
</evidence>
<organism evidence="9 11">
    <name type="scientific">Rathayibacter toxicus</name>
    <dbReference type="NCBI Taxonomy" id="145458"/>
    <lineage>
        <taxon>Bacteria</taxon>
        <taxon>Bacillati</taxon>
        <taxon>Actinomycetota</taxon>
        <taxon>Actinomycetes</taxon>
        <taxon>Micrococcales</taxon>
        <taxon>Microbacteriaceae</taxon>
        <taxon>Rathayibacter</taxon>
    </lineage>
</organism>
<protein>
    <submittedName>
        <fullName evidence="10">Rhomboid family intramembrane serine protease</fullName>
    </submittedName>
</protein>
<dbReference type="GO" id="GO:0016020">
    <property type="term" value="C:membrane"/>
    <property type="evidence" value="ECO:0007669"/>
    <property type="project" value="UniProtKB-SubCell"/>
</dbReference>
<feature type="transmembrane region" description="Helical" evidence="7">
    <location>
        <begin position="191"/>
        <end position="209"/>
    </location>
</feature>
<keyword evidence="10" id="KW-0645">Protease</keyword>
<evidence type="ECO:0000256" key="5">
    <source>
        <dbReference type="ARBA" id="ARBA00022989"/>
    </source>
</evidence>
<comment type="caution">
    <text evidence="9">The sequence shown here is derived from an EMBL/GenBank/DDBJ whole genome shotgun (WGS) entry which is preliminary data.</text>
</comment>
<dbReference type="EMBL" id="PSWU01000001">
    <property type="protein sequence ID" value="PPI17168.1"/>
    <property type="molecule type" value="Genomic_DNA"/>
</dbReference>
<evidence type="ECO:0000256" key="7">
    <source>
        <dbReference type="SAM" id="Phobius"/>
    </source>
</evidence>
<dbReference type="KEGG" id="rtc:APU90_05615"/>
<feature type="transmembrane region" description="Helical" evidence="7">
    <location>
        <begin position="269"/>
        <end position="289"/>
    </location>
</feature>
<dbReference type="eggNOG" id="COG0705">
    <property type="taxonomic scope" value="Bacteria"/>
</dbReference>
<feature type="transmembrane region" description="Helical" evidence="7">
    <location>
        <begin position="166"/>
        <end position="185"/>
    </location>
</feature>
<name>A0A0C5BQI5_9MICO</name>
<dbReference type="InterPro" id="IPR035952">
    <property type="entry name" value="Rhomboid-like_sf"/>
</dbReference>
<dbReference type="GO" id="GO:0004252">
    <property type="term" value="F:serine-type endopeptidase activity"/>
    <property type="evidence" value="ECO:0007669"/>
    <property type="project" value="InterPro"/>
</dbReference>
<keyword evidence="3 7" id="KW-0812">Transmembrane</keyword>
<comment type="subcellular location">
    <subcellularLocation>
        <location evidence="1">Membrane</location>
        <topology evidence="1">Multi-pass membrane protein</topology>
    </subcellularLocation>
</comment>
<feature type="transmembrane region" description="Helical" evidence="7">
    <location>
        <begin position="216"/>
        <end position="233"/>
    </location>
</feature>
<dbReference type="PANTHER" id="PTHR43731:SF14">
    <property type="entry name" value="PRESENILIN-ASSOCIATED RHOMBOID-LIKE PROTEIN, MITOCHONDRIAL"/>
    <property type="match status" value="1"/>
</dbReference>
<feature type="transmembrane region" description="Helical" evidence="7">
    <location>
        <begin position="78"/>
        <end position="108"/>
    </location>
</feature>
<dbReference type="GO" id="GO:0006508">
    <property type="term" value="P:proteolysis"/>
    <property type="evidence" value="ECO:0007669"/>
    <property type="project" value="UniProtKB-KW"/>
</dbReference>
<dbReference type="KEGG" id="rtx:TI83_00870"/>
<feature type="transmembrane region" description="Helical" evidence="7">
    <location>
        <begin position="239"/>
        <end position="257"/>
    </location>
</feature>
<dbReference type="PANTHER" id="PTHR43731">
    <property type="entry name" value="RHOMBOID PROTEASE"/>
    <property type="match status" value="1"/>
</dbReference>
<evidence type="ECO:0000256" key="4">
    <source>
        <dbReference type="ARBA" id="ARBA00022801"/>
    </source>
</evidence>
<evidence type="ECO:0000256" key="3">
    <source>
        <dbReference type="ARBA" id="ARBA00022692"/>
    </source>
</evidence>
<sequence>MTQVPPSSNYTCYRHPDRQSFVRCQRCGRIICGECQTPAPVGVICPDDMAHQRATAPRTTHPFVSRVRRMTRSDQPTVTYAIIALCVIIWLLEILPITSNAVIGAFFYEPIYTLRDFVFEPWRMLTSVFVHSTSLFFGIPFHLLLNMYTLWVFGMVLERMLGRGRYLTLFLLSGCAGSVGVLVLADPFTAVVGASGAIFGLVGCYLVIVRHLGGQASQLLVLVGLNLVIGFLPEAGVAWQAHVGGLVTGALIGVVYTRTRQRSQQRTQILLISLIGVGLAAVTVGAYVLG</sequence>
<gene>
    <name evidence="10" type="ORF">C5C51_00635</name>
    <name evidence="9" type="ORF">VT73_06100</name>
</gene>
<evidence type="ECO:0000313" key="12">
    <source>
        <dbReference type="Proteomes" id="UP000237966"/>
    </source>
</evidence>
<reference evidence="10 12" key="2">
    <citation type="submission" date="2018-02" db="EMBL/GenBank/DDBJ databases">
        <title>Bacteriophage NCPPB3778 and a type I-E CRISPR drive the evolution of the US Biological Select Agent, Rathayibacter toxicus.</title>
        <authorList>
            <person name="Davis E.W.II."/>
            <person name="Tabima J.F."/>
            <person name="Weisberg A.J."/>
            <person name="Lopes L.D."/>
            <person name="Wiseman M.S."/>
            <person name="Wiseman M.S."/>
            <person name="Pupko T."/>
            <person name="Belcher M.S."/>
            <person name="Sechler A.J."/>
            <person name="Tancos M.A."/>
            <person name="Schroeder B.K."/>
            <person name="Murray T.D."/>
            <person name="Luster D.G."/>
            <person name="Schneider W.L."/>
            <person name="Rogers E."/>
            <person name="Andreote F.D."/>
            <person name="Grunwald N.J."/>
            <person name="Putnam M.L."/>
            <person name="Chang J.H."/>
        </authorList>
    </citation>
    <scope>NUCLEOTIDE SEQUENCE [LARGE SCALE GENOMIC DNA]</scope>
    <source>
        <strain evidence="10 12">FH99</strain>
    </source>
</reference>
<dbReference type="InterPro" id="IPR050925">
    <property type="entry name" value="Rhomboid_protease_S54"/>
</dbReference>
<evidence type="ECO:0000256" key="6">
    <source>
        <dbReference type="ARBA" id="ARBA00023136"/>
    </source>
</evidence>